<dbReference type="EMBL" id="BAABUK010000003">
    <property type="protein sequence ID" value="GAA5808175.1"/>
    <property type="molecule type" value="Genomic_DNA"/>
</dbReference>
<organism evidence="1 2">
    <name type="scientific">Mucor flavus</name>
    <dbReference type="NCBI Taxonomy" id="439312"/>
    <lineage>
        <taxon>Eukaryota</taxon>
        <taxon>Fungi</taxon>
        <taxon>Fungi incertae sedis</taxon>
        <taxon>Mucoromycota</taxon>
        <taxon>Mucoromycotina</taxon>
        <taxon>Mucoromycetes</taxon>
        <taxon>Mucorales</taxon>
        <taxon>Mucorineae</taxon>
        <taxon>Mucoraceae</taxon>
        <taxon>Mucor</taxon>
    </lineage>
</organism>
<gene>
    <name evidence="1" type="ORF">MFLAVUS_001560</name>
</gene>
<reference evidence="1 2" key="1">
    <citation type="submission" date="2024-04" db="EMBL/GenBank/DDBJ databases">
        <title>genome sequences of Mucor flavus KT1a and Helicostylum pulchrum KT1b strains isolated from the surface of a dry-aged beef.</title>
        <authorList>
            <person name="Toyotome T."/>
            <person name="Hosono M."/>
            <person name="Torimaru M."/>
            <person name="Fukuda K."/>
            <person name="Mikami N."/>
        </authorList>
    </citation>
    <scope>NUCLEOTIDE SEQUENCE [LARGE SCALE GENOMIC DNA]</scope>
    <source>
        <strain evidence="1 2">KT1a</strain>
    </source>
</reference>
<comment type="caution">
    <text evidence="1">The sequence shown here is derived from an EMBL/GenBank/DDBJ whole genome shotgun (WGS) entry which is preliminary data.</text>
</comment>
<protein>
    <submittedName>
        <fullName evidence="1">Uncharacterized protein</fullName>
    </submittedName>
</protein>
<evidence type="ECO:0000313" key="1">
    <source>
        <dbReference type="EMBL" id="GAA5808175.1"/>
    </source>
</evidence>
<keyword evidence="2" id="KW-1185">Reference proteome</keyword>
<accession>A0ABP9YMT8</accession>
<evidence type="ECO:0000313" key="2">
    <source>
        <dbReference type="Proteomes" id="UP001473302"/>
    </source>
</evidence>
<dbReference type="Proteomes" id="UP001473302">
    <property type="component" value="Unassembled WGS sequence"/>
</dbReference>
<name>A0ABP9YMT8_9FUNG</name>
<sequence length="260" mass="29803">MRTTKWDFNTFKDTFRNKNESSLDKIYLDCLNDVMIDSKGISCNVAENINKLLNEKVMPSTVVHNYYNSGHVVNASSATIDRRSIKKQKVFYESHSRKKEKEEDENWLTILEDCETQKYLHKYRKAPKLDLLNAEVTHGLTKKVKKITNVILKKSSITHSEAVYNDRFVFGLTGVLLDEFDNHEMSPFFVPGEEELVAMTTRIKKLKLKVDYRMIYKADGVVCSENDLDLVLLETAGAFKKNDPSKIAFDNSKAVGASRS</sequence>
<proteinExistence type="predicted"/>